<reference evidence="2" key="2">
    <citation type="submission" date="2022-01" db="EMBL/GenBank/DDBJ databases">
        <authorList>
            <person name="Yamashiro T."/>
            <person name="Shiraishi A."/>
            <person name="Satake H."/>
            <person name="Nakayama K."/>
        </authorList>
    </citation>
    <scope>NUCLEOTIDE SEQUENCE</scope>
</reference>
<feature type="region of interest" description="Disordered" evidence="1">
    <location>
        <begin position="141"/>
        <end position="173"/>
    </location>
</feature>
<keyword evidence="3" id="KW-1185">Reference proteome</keyword>
<sequence>MAPRKATRLNPRCNPPPVRTILPTCGHLCPLFSQTPGMIDEVCHCGIGSERANDPKMANDSHYLGNRCNEEMNVLFGMQLSRLHEMSTLILQGTEGCGRIDLTYGLRGWKPVFRDRMFPVETDKLKDMLEELTLLLRDRKNKRKFEDTPRNNQNQQPNKRQNTAGLYAAGNGDKKPYEGTNLYVPV</sequence>
<name>A0ABQ5DR68_9ASTR</name>
<protein>
    <submittedName>
        <fullName evidence="2">Uncharacterized protein</fullName>
    </submittedName>
</protein>
<comment type="caution">
    <text evidence="2">The sequence shown here is derived from an EMBL/GenBank/DDBJ whole genome shotgun (WGS) entry which is preliminary data.</text>
</comment>
<feature type="compositionally biased region" description="Low complexity" evidence="1">
    <location>
        <begin position="150"/>
        <end position="162"/>
    </location>
</feature>
<organism evidence="2 3">
    <name type="scientific">Tanacetum coccineum</name>
    <dbReference type="NCBI Taxonomy" id="301880"/>
    <lineage>
        <taxon>Eukaryota</taxon>
        <taxon>Viridiplantae</taxon>
        <taxon>Streptophyta</taxon>
        <taxon>Embryophyta</taxon>
        <taxon>Tracheophyta</taxon>
        <taxon>Spermatophyta</taxon>
        <taxon>Magnoliopsida</taxon>
        <taxon>eudicotyledons</taxon>
        <taxon>Gunneridae</taxon>
        <taxon>Pentapetalae</taxon>
        <taxon>asterids</taxon>
        <taxon>campanulids</taxon>
        <taxon>Asterales</taxon>
        <taxon>Asteraceae</taxon>
        <taxon>Asteroideae</taxon>
        <taxon>Anthemideae</taxon>
        <taxon>Anthemidinae</taxon>
        <taxon>Tanacetum</taxon>
    </lineage>
</organism>
<evidence type="ECO:0000313" key="2">
    <source>
        <dbReference type="EMBL" id="GJT41437.1"/>
    </source>
</evidence>
<reference evidence="2" key="1">
    <citation type="journal article" date="2022" name="Int. J. Mol. Sci.">
        <title>Draft Genome of Tanacetum Coccineum: Genomic Comparison of Closely Related Tanacetum-Family Plants.</title>
        <authorList>
            <person name="Yamashiro T."/>
            <person name="Shiraishi A."/>
            <person name="Nakayama K."/>
            <person name="Satake H."/>
        </authorList>
    </citation>
    <scope>NUCLEOTIDE SEQUENCE</scope>
</reference>
<evidence type="ECO:0000313" key="3">
    <source>
        <dbReference type="Proteomes" id="UP001151760"/>
    </source>
</evidence>
<dbReference type="Proteomes" id="UP001151760">
    <property type="component" value="Unassembled WGS sequence"/>
</dbReference>
<dbReference type="EMBL" id="BQNB010015562">
    <property type="protein sequence ID" value="GJT41437.1"/>
    <property type="molecule type" value="Genomic_DNA"/>
</dbReference>
<accession>A0ABQ5DR68</accession>
<proteinExistence type="predicted"/>
<evidence type="ECO:0000256" key="1">
    <source>
        <dbReference type="SAM" id="MobiDB-lite"/>
    </source>
</evidence>
<gene>
    <name evidence="2" type="ORF">Tco_0941302</name>
</gene>